<sequence length="224" mass="24183">MHVHVVVMGCGRVGSAIARRLEEIGHSVAVIDQNAEAFRRLGPEFNGRQVTGLGFDRQTLLDAGIDSAGAFAAVSSGDNSNIISARVARETFGVEHVVARIYDSKRAEVYERMGIPSVATVPWTVSRLMRELLSVKVTEIWREPTGKVLLMRVTVTDGWVGRPLADLEKASGARAAWLVRFGEAQLPRPSTVLQTGDHLVVAATDEIAVAVHDVVENAPEGGQH</sequence>
<dbReference type="InterPro" id="IPR036291">
    <property type="entry name" value="NAD(P)-bd_dom_sf"/>
</dbReference>
<name>A0A1H0TQ93_9ACTN</name>
<dbReference type="Gene3D" id="3.30.70.1450">
    <property type="entry name" value="Regulator of K+ conductance, C-terminal domain"/>
    <property type="match status" value="1"/>
</dbReference>
<evidence type="ECO:0000259" key="1">
    <source>
        <dbReference type="PROSITE" id="PS51201"/>
    </source>
</evidence>
<proteinExistence type="predicted"/>
<evidence type="ECO:0000313" key="3">
    <source>
        <dbReference type="EMBL" id="SDP55890.1"/>
    </source>
</evidence>
<dbReference type="STRING" id="1052260.SAMN05660199_04227"/>
<dbReference type="InterPro" id="IPR050721">
    <property type="entry name" value="Trk_Ktr_HKT_K-transport"/>
</dbReference>
<evidence type="ECO:0000313" key="4">
    <source>
        <dbReference type="Proteomes" id="UP000199088"/>
    </source>
</evidence>
<dbReference type="InterPro" id="IPR006037">
    <property type="entry name" value="RCK_C"/>
</dbReference>
<feature type="domain" description="RCK N-terminal" evidence="1">
    <location>
        <begin position="2"/>
        <end position="120"/>
    </location>
</feature>
<reference evidence="4" key="1">
    <citation type="submission" date="2016-10" db="EMBL/GenBank/DDBJ databases">
        <authorList>
            <person name="Varghese N."/>
            <person name="Submissions S."/>
        </authorList>
    </citation>
    <scope>NUCLEOTIDE SEQUENCE [LARGE SCALE GENOMIC DNA]</scope>
    <source>
        <strain evidence="4">DSM 45843</strain>
    </source>
</reference>
<accession>A0A1H0TQ93</accession>
<dbReference type="GO" id="GO:0008324">
    <property type="term" value="F:monoatomic cation transmembrane transporter activity"/>
    <property type="evidence" value="ECO:0007669"/>
    <property type="project" value="InterPro"/>
</dbReference>
<dbReference type="Proteomes" id="UP000199088">
    <property type="component" value="Unassembled WGS sequence"/>
</dbReference>
<feature type="domain" description="RCK C-terminal" evidence="2">
    <location>
        <begin position="138"/>
        <end position="220"/>
    </location>
</feature>
<evidence type="ECO:0000259" key="2">
    <source>
        <dbReference type="PROSITE" id="PS51202"/>
    </source>
</evidence>
<dbReference type="SUPFAM" id="SSF51735">
    <property type="entry name" value="NAD(P)-binding Rossmann-fold domains"/>
    <property type="match status" value="1"/>
</dbReference>
<organism evidence="3 4">
    <name type="scientific">Klenkia soli</name>
    <dbReference type="NCBI Taxonomy" id="1052260"/>
    <lineage>
        <taxon>Bacteria</taxon>
        <taxon>Bacillati</taxon>
        <taxon>Actinomycetota</taxon>
        <taxon>Actinomycetes</taxon>
        <taxon>Geodermatophilales</taxon>
        <taxon>Geodermatophilaceae</taxon>
        <taxon>Klenkia</taxon>
    </lineage>
</organism>
<dbReference type="AlphaFoldDB" id="A0A1H0TQ93"/>
<dbReference type="Gene3D" id="3.40.50.720">
    <property type="entry name" value="NAD(P)-binding Rossmann-like Domain"/>
    <property type="match status" value="1"/>
</dbReference>
<dbReference type="GO" id="GO:0006813">
    <property type="term" value="P:potassium ion transport"/>
    <property type="evidence" value="ECO:0007669"/>
    <property type="project" value="InterPro"/>
</dbReference>
<dbReference type="InterPro" id="IPR036721">
    <property type="entry name" value="RCK_C_sf"/>
</dbReference>
<dbReference type="SUPFAM" id="SSF116726">
    <property type="entry name" value="TrkA C-terminal domain-like"/>
    <property type="match status" value="1"/>
</dbReference>
<protein>
    <submittedName>
        <fullName evidence="3">Trk system potassium uptake protein TrkA</fullName>
    </submittedName>
</protein>
<keyword evidence="4" id="KW-1185">Reference proteome</keyword>
<dbReference type="Pfam" id="PF02080">
    <property type="entry name" value="TrkA_C"/>
    <property type="match status" value="1"/>
</dbReference>
<dbReference type="Pfam" id="PF02254">
    <property type="entry name" value="TrkA_N"/>
    <property type="match status" value="1"/>
</dbReference>
<dbReference type="PANTHER" id="PTHR43833">
    <property type="entry name" value="POTASSIUM CHANNEL PROTEIN 2-RELATED-RELATED"/>
    <property type="match status" value="1"/>
</dbReference>
<dbReference type="PROSITE" id="PS51202">
    <property type="entry name" value="RCK_C"/>
    <property type="match status" value="1"/>
</dbReference>
<gene>
    <name evidence="3" type="ORF">SAMN05660199_04227</name>
</gene>
<dbReference type="PANTHER" id="PTHR43833:SF8">
    <property type="entry name" value="TRK SYSTEM POTASSIUM UPTAKE PROTEIN TRKA"/>
    <property type="match status" value="1"/>
</dbReference>
<dbReference type="InterPro" id="IPR003148">
    <property type="entry name" value="RCK_N"/>
</dbReference>
<dbReference type="PROSITE" id="PS51201">
    <property type="entry name" value="RCK_N"/>
    <property type="match status" value="1"/>
</dbReference>
<dbReference type="EMBL" id="FNIR01000016">
    <property type="protein sequence ID" value="SDP55890.1"/>
    <property type="molecule type" value="Genomic_DNA"/>
</dbReference>